<keyword evidence="2" id="KW-1185">Reference proteome</keyword>
<dbReference type="Gene3D" id="2.60.120.200">
    <property type="match status" value="1"/>
</dbReference>
<organism evidence="1 2">
    <name type="scientific">Flavobacterium sedimenticola</name>
    <dbReference type="NCBI Taxonomy" id="3043286"/>
    <lineage>
        <taxon>Bacteria</taxon>
        <taxon>Pseudomonadati</taxon>
        <taxon>Bacteroidota</taxon>
        <taxon>Flavobacteriia</taxon>
        <taxon>Flavobacteriales</taxon>
        <taxon>Flavobacteriaceae</taxon>
        <taxon>Flavobacterium</taxon>
    </lineage>
</organism>
<dbReference type="NCBIfam" id="NF038128">
    <property type="entry name" value="choice_anch_J"/>
    <property type="match status" value="1"/>
</dbReference>
<gene>
    <name evidence="1" type="ORF">QHT84_01135</name>
</gene>
<protein>
    <submittedName>
        <fullName evidence="1">Choice-of-anchor J domain-containing protein</fullName>
    </submittedName>
</protein>
<dbReference type="PROSITE" id="PS51257">
    <property type="entry name" value="PROKAR_LIPOPROTEIN"/>
    <property type="match status" value="1"/>
</dbReference>
<dbReference type="RefSeq" id="WP_283237695.1">
    <property type="nucleotide sequence ID" value="NZ_JASGBP010000001.1"/>
</dbReference>
<name>A0ABT6XMV2_9FLAO</name>
<evidence type="ECO:0000313" key="2">
    <source>
        <dbReference type="Proteomes" id="UP001230035"/>
    </source>
</evidence>
<sequence>MKNISKFCLALFTFSMVVSCSDDTEIAPFKPLIFSEDFPEEEINFNATFDFEGWTNFAEAGTKLWIERDFNNDGYIQFSSFGSGEASNIGWAITPAITLPQDANAVLSFTSATNFVDNPANKLEVFISTDYNGTDVLAATWTQLNAVVADNTTNGYVYIPSGEISLADYSGTVHIAFKATGNGTTLDGLFQVDKIKVYSNN</sequence>
<dbReference type="Proteomes" id="UP001230035">
    <property type="component" value="Unassembled WGS sequence"/>
</dbReference>
<comment type="caution">
    <text evidence="1">The sequence shown here is derived from an EMBL/GenBank/DDBJ whole genome shotgun (WGS) entry which is preliminary data.</text>
</comment>
<evidence type="ECO:0000313" key="1">
    <source>
        <dbReference type="EMBL" id="MDI9256009.1"/>
    </source>
</evidence>
<accession>A0ABT6XMV2</accession>
<reference evidence="1 2" key="1">
    <citation type="submission" date="2023-05" db="EMBL/GenBank/DDBJ databases">
        <title>Flavobacterium sedimenti sp. nov., isolated from the sediment.</title>
        <authorList>
            <person name="Wu N."/>
        </authorList>
    </citation>
    <scope>NUCLEOTIDE SEQUENCE [LARGE SCALE GENOMIC DNA]</scope>
    <source>
        <strain evidence="1 2">YZ-48</strain>
    </source>
</reference>
<dbReference type="EMBL" id="JASGBP010000001">
    <property type="protein sequence ID" value="MDI9256009.1"/>
    <property type="molecule type" value="Genomic_DNA"/>
</dbReference>
<proteinExistence type="predicted"/>